<reference evidence="2 3" key="1">
    <citation type="submission" date="2021-01" db="EMBL/GenBank/DDBJ databases">
        <title>Genome sequencing of Micromonospora fiedleri MG-37.</title>
        <authorList>
            <person name="Moreland P.E.J."/>
            <person name="Stach J.E.M."/>
        </authorList>
    </citation>
    <scope>NUCLEOTIDE SEQUENCE [LARGE SCALE GENOMIC DNA]</scope>
    <source>
        <strain evidence="2 3">MG-37</strain>
    </source>
</reference>
<sequence length="268" mass="27486">MTTARRQITRSGDGEVGLRRARTAALRAVTAYRGLSWTPLLLVGAGLGLFAFVGDELPGIAGMVVLTLTSTGFAWGGAALLAGYLTTSRALAPISRAVATISASVVLVTATVVYYGLIVAHGRRWRLGALEDGSSAALNSLASVGRATAFWLAASVVAGVLLGGLGALVRRGTRIAASVAAGAALGLLAGQGLEFLMIFRAWHALDAFFLGRVLSATVSVLLAMIGATVLLAYRRAPTSWPVFAATSLLASLVAALLWHQVGSITTAI</sequence>
<dbReference type="EMBL" id="JAETXL010000002">
    <property type="protein sequence ID" value="MBL6275928.1"/>
    <property type="molecule type" value="Genomic_DNA"/>
</dbReference>
<gene>
    <name evidence="2" type="ORF">JMF97_07125</name>
</gene>
<feature type="transmembrane region" description="Helical" evidence="1">
    <location>
        <begin position="35"/>
        <end position="54"/>
    </location>
</feature>
<accession>A0ABS1UHY5</accession>
<dbReference type="Proteomes" id="UP000661193">
    <property type="component" value="Unassembled WGS sequence"/>
</dbReference>
<organism evidence="2 3">
    <name type="scientific">Micromonospora fiedleri</name>
    <dbReference type="NCBI Taxonomy" id="1157498"/>
    <lineage>
        <taxon>Bacteria</taxon>
        <taxon>Bacillati</taxon>
        <taxon>Actinomycetota</taxon>
        <taxon>Actinomycetes</taxon>
        <taxon>Micromonosporales</taxon>
        <taxon>Micromonosporaceae</taxon>
        <taxon>Micromonospora</taxon>
    </lineage>
</organism>
<name>A0ABS1UHY5_9ACTN</name>
<feature type="transmembrane region" description="Helical" evidence="1">
    <location>
        <begin position="213"/>
        <end position="233"/>
    </location>
</feature>
<feature type="transmembrane region" description="Helical" evidence="1">
    <location>
        <begin position="60"/>
        <end position="85"/>
    </location>
</feature>
<keyword evidence="1" id="KW-0472">Membrane</keyword>
<comment type="caution">
    <text evidence="2">The sequence shown here is derived from an EMBL/GenBank/DDBJ whole genome shotgun (WGS) entry which is preliminary data.</text>
</comment>
<feature type="transmembrane region" description="Helical" evidence="1">
    <location>
        <begin position="175"/>
        <end position="193"/>
    </location>
</feature>
<keyword evidence="3" id="KW-1185">Reference proteome</keyword>
<keyword evidence="1" id="KW-0812">Transmembrane</keyword>
<feature type="transmembrane region" description="Helical" evidence="1">
    <location>
        <begin position="97"/>
        <end position="117"/>
    </location>
</feature>
<evidence type="ECO:0000313" key="2">
    <source>
        <dbReference type="EMBL" id="MBL6275928.1"/>
    </source>
</evidence>
<protein>
    <submittedName>
        <fullName evidence="2">Uncharacterized protein</fullName>
    </submittedName>
</protein>
<keyword evidence="1" id="KW-1133">Transmembrane helix</keyword>
<evidence type="ECO:0000313" key="3">
    <source>
        <dbReference type="Proteomes" id="UP000661193"/>
    </source>
</evidence>
<evidence type="ECO:0000256" key="1">
    <source>
        <dbReference type="SAM" id="Phobius"/>
    </source>
</evidence>
<feature type="transmembrane region" description="Helical" evidence="1">
    <location>
        <begin position="240"/>
        <end position="258"/>
    </location>
</feature>
<feature type="transmembrane region" description="Helical" evidence="1">
    <location>
        <begin position="149"/>
        <end position="168"/>
    </location>
</feature>
<proteinExistence type="predicted"/>
<dbReference type="RefSeq" id="WP_203220756.1">
    <property type="nucleotide sequence ID" value="NZ_JAETXL010000002.1"/>
</dbReference>